<gene>
    <name evidence="2" type="ORF">BmR1_04g09960</name>
</gene>
<keyword evidence="1" id="KW-0812">Transmembrane</keyword>
<reference evidence="2 3" key="2">
    <citation type="journal article" date="2013" name="PLoS ONE">
        <title>Whole genome mapping and re-organization of the nuclear and mitochondrial genomes of Babesia microti isolates.</title>
        <authorList>
            <person name="Cornillot E."/>
            <person name="Dassouli A."/>
            <person name="Garg A."/>
            <person name="Pachikara N."/>
            <person name="Randazzo S."/>
            <person name="Depoix D."/>
            <person name="Carcy B."/>
            <person name="Delbecq S."/>
            <person name="Frutos R."/>
            <person name="Silva J.C."/>
            <person name="Sutton R."/>
            <person name="Krause P.J."/>
            <person name="Mamoun C.B."/>
        </authorList>
    </citation>
    <scope>NUCLEOTIDE SEQUENCE [LARGE SCALE GENOMIC DNA]</scope>
    <source>
        <strain evidence="2 3">RI</strain>
    </source>
</reference>
<evidence type="ECO:0000313" key="2">
    <source>
        <dbReference type="EMBL" id="SIO73934.1"/>
    </source>
</evidence>
<organism evidence="2 3">
    <name type="scientific">Babesia microti (strain RI)</name>
    <dbReference type="NCBI Taxonomy" id="1133968"/>
    <lineage>
        <taxon>Eukaryota</taxon>
        <taxon>Sar</taxon>
        <taxon>Alveolata</taxon>
        <taxon>Apicomplexa</taxon>
        <taxon>Aconoidasida</taxon>
        <taxon>Piroplasmida</taxon>
        <taxon>Babesiidae</taxon>
        <taxon>Babesia</taxon>
    </lineage>
</organism>
<dbReference type="VEuPathDB" id="PiroplasmaDB:BmR1_04g09960"/>
<accession>A0A1N6LYJ5</accession>
<evidence type="ECO:0000256" key="1">
    <source>
        <dbReference type="SAM" id="Phobius"/>
    </source>
</evidence>
<evidence type="ECO:0000313" key="3">
    <source>
        <dbReference type="Proteomes" id="UP000002899"/>
    </source>
</evidence>
<dbReference type="Proteomes" id="UP000002899">
    <property type="component" value="Chromosome IV"/>
</dbReference>
<keyword evidence="1" id="KW-1133">Transmembrane helix</keyword>
<keyword evidence="3" id="KW-1185">Reference proteome</keyword>
<protein>
    <submittedName>
        <fullName evidence="2">Uncharacterized protein</fullName>
    </submittedName>
</protein>
<sequence>MSTYLRLYMVNAMFFIIVLTTLDSYCKNCIRDRSGCPLAWISIGNYCVSARGDRMSKLSSLSISSERNGTSFDSDQNWFIGGIDGRSVPVWPCNDGEAILSEMLEIETKFWNGLTHSGPVNPHNGNITSFAI</sequence>
<proteinExistence type="predicted"/>
<feature type="transmembrane region" description="Helical" evidence="1">
    <location>
        <begin position="6"/>
        <end position="25"/>
    </location>
</feature>
<name>A0A1N6LYJ5_BABMR</name>
<dbReference type="GeneID" id="24426615"/>
<dbReference type="RefSeq" id="XP_012650566.2">
    <property type="nucleotide sequence ID" value="XM_012795112.2"/>
</dbReference>
<reference evidence="2 3" key="1">
    <citation type="journal article" date="2012" name="Nucleic Acids Res.">
        <title>Sequencing of the smallest Apicomplexan genome from the human pathogen Babesia microti.</title>
        <authorList>
            <person name="Cornillot E."/>
            <person name="Hadj-Kaddour K."/>
            <person name="Dassouli A."/>
            <person name="Noel B."/>
            <person name="Ranwez V."/>
            <person name="Vacherie B."/>
            <person name="Augagneur Y."/>
            <person name="Bres V."/>
            <person name="Duclos A."/>
            <person name="Randazzo S."/>
            <person name="Carcy B."/>
            <person name="Debierre-Grockiego F."/>
            <person name="Delbecq S."/>
            <person name="Moubri-Menage K."/>
            <person name="Shams-Eldin H."/>
            <person name="Usmani-Brown S."/>
            <person name="Bringaud F."/>
            <person name="Wincker P."/>
            <person name="Vivares C.P."/>
            <person name="Schwarz R.T."/>
            <person name="Schetters T.P."/>
            <person name="Krause P.J."/>
            <person name="Gorenflot A."/>
            <person name="Berry V."/>
            <person name="Barbe V."/>
            <person name="Ben Mamoun C."/>
        </authorList>
    </citation>
    <scope>NUCLEOTIDE SEQUENCE [LARGE SCALE GENOMIC DNA]</scope>
    <source>
        <strain evidence="2 3">RI</strain>
    </source>
</reference>
<dbReference type="EMBL" id="LN871599">
    <property type="protein sequence ID" value="SIO73934.1"/>
    <property type="molecule type" value="Genomic_DNA"/>
</dbReference>
<keyword evidence="1" id="KW-0472">Membrane</keyword>
<reference evidence="2 3" key="3">
    <citation type="journal article" date="2016" name="Sci. Rep.">
        <title>Genome-wide diversity and gene expression profiling of Babesia microti isolates identify polymorphic genes that mediate host-pathogen interactions.</title>
        <authorList>
            <person name="Silva J.C."/>
            <person name="Cornillot E."/>
            <person name="McCracken C."/>
            <person name="Usmani-Brown S."/>
            <person name="Dwivedi A."/>
            <person name="Ifeonu O.O."/>
            <person name="Crabtree J."/>
            <person name="Gotia H.T."/>
            <person name="Virji A.Z."/>
            <person name="Reynes C."/>
            <person name="Colinge J."/>
            <person name="Kumar V."/>
            <person name="Lawres L."/>
            <person name="Pazzi J.E."/>
            <person name="Pablo J.V."/>
            <person name="Hung C."/>
            <person name="Brancato J."/>
            <person name="Kumari P."/>
            <person name="Orvis J."/>
            <person name="Tretina K."/>
            <person name="Chibucos M."/>
            <person name="Ott S."/>
            <person name="Sadzewicz L."/>
            <person name="Sengamalay N."/>
            <person name="Shetty A.C."/>
            <person name="Su Q."/>
            <person name="Tallon L."/>
            <person name="Fraser C.M."/>
            <person name="Frutos R."/>
            <person name="Molina D.M."/>
            <person name="Krause P.J."/>
            <person name="Ben Mamoun C."/>
        </authorList>
    </citation>
    <scope>NUCLEOTIDE SEQUENCE [LARGE SCALE GENOMIC DNA]</scope>
    <source>
        <strain evidence="2 3">RI</strain>
    </source>
</reference>
<dbReference type="AlphaFoldDB" id="A0A1N6LYJ5"/>
<dbReference type="KEGG" id="bmic:BmR1_04g09960"/>